<comment type="similarity">
    <text evidence="2 8 9">Belongs to the dihydrofolate reductase family.</text>
</comment>
<dbReference type="PANTHER" id="PTHR48069">
    <property type="entry name" value="DIHYDROFOLATE REDUCTASE"/>
    <property type="match status" value="1"/>
</dbReference>
<evidence type="ECO:0000256" key="5">
    <source>
        <dbReference type="ARBA" id="ARBA00022857"/>
    </source>
</evidence>
<dbReference type="InterPro" id="IPR017925">
    <property type="entry name" value="DHFR_CS"/>
</dbReference>
<dbReference type="PROSITE" id="PS51330">
    <property type="entry name" value="DHFR_2"/>
    <property type="match status" value="1"/>
</dbReference>
<dbReference type="PRINTS" id="PR00070">
    <property type="entry name" value="DHFR"/>
</dbReference>
<dbReference type="FunFam" id="3.40.430.10:FF:000001">
    <property type="entry name" value="Dihydrofolate reductase"/>
    <property type="match status" value="1"/>
</dbReference>
<evidence type="ECO:0000256" key="8">
    <source>
        <dbReference type="PIRNR" id="PIRNR000194"/>
    </source>
</evidence>
<keyword evidence="5 8" id="KW-0521">NADP</keyword>
<proteinExistence type="inferred from homology"/>
<evidence type="ECO:0000256" key="1">
    <source>
        <dbReference type="ARBA" id="ARBA00004903"/>
    </source>
</evidence>
<evidence type="ECO:0000256" key="9">
    <source>
        <dbReference type="RuleBase" id="RU004474"/>
    </source>
</evidence>
<keyword evidence="6 8" id="KW-0560">Oxidoreductase</keyword>
<evidence type="ECO:0000256" key="3">
    <source>
        <dbReference type="ARBA" id="ARBA00012856"/>
    </source>
</evidence>
<dbReference type="InterPro" id="IPR012259">
    <property type="entry name" value="DHFR"/>
</dbReference>
<dbReference type="GO" id="GO:0005829">
    <property type="term" value="C:cytosol"/>
    <property type="evidence" value="ECO:0007669"/>
    <property type="project" value="TreeGrafter"/>
</dbReference>
<gene>
    <name evidence="11" type="ORF">SAMN04488057_12221</name>
</gene>
<dbReference type="Pfam" id="PF00186">
    <property type="entry name" value="DHFR_1"/>
    <property type="match status" value="1"/>
</dbReference>
<evidence type="ECO:0000313" key="12">
    <source>
        <dbReference type="Proteomes" id="UP000184513"/>
    </source>
</evidence>
<evidence type="ECO:0000313" key="11">
    <source>
        <dbReference type="EMBL" id="SHN33955.1"/>
    </source>
</evidence>
<sequence>MIVSIIVARASNNAIGINGDLPWHLPSDLRHFKKTTAGHFVVMGRKTFVNLGKPLPGRPHIVVTSNSDFKVPEGHYVAHGITEALDIGRSKGLEKIFILGGAEIYKLALPLTDEMIITEIDARPEADTFFPEFDPEVWEKVHQEKVRKDEKNPFDHTFVTYRRIGKPR</sequence>
<dbReference type="PIRSF" id="PIRSF000194">
    <property type="entry name" value="DHFR"/>
    <property type="match status" value="1"/>
</dbReference>
<dbReference type="Gene3D" id="3.40.430.10">
    <property type="entry name" value="Dihydrofolate Reductase, subunit A"/>
    <property type="match status" value="1"/>
</dbReference>
<keyword evidence="12" id="KW-1185">Reference proteome</keyword>
<dbReference type="RefSeq" id="WP_073098013.1">
    <property type="nucleotide sequence ID" value="NZ_FRCY01000022.1"/>
</dbReference>
<dbReference type="STRING" id="388280.SAMN04488057_12221"/>
<dbReference type="OrthoDB" id="9804315at2"/>
<dbReference type="EMBL" id="FRCY01000022">
    <property type="protein sequence ID" value="SHN33955.1"/>
    <property type="molecule type" value="Genomic_DNA"/>
</dbReference>
<dbReference type="GO" id="GO:0046452">
    <property type="term" value="P:dihydrofolate metabolic process"/>
    <property type="evidence" value="ECO:0007669"/>
    <property type="project" value="TreeGrafter"/>
</dbReference>
<comment type="function">
    <text evidence="7 8">Key enzyme in folate metabolism. Catalyzes an essential reaction for de novo glycine and purine synthesis, and for DNA precursor synthesis.</text>
</comment>
<dbReference type="GO" id="GO:0004146">
    <property type="term" value="F:dihydrofolate reductase activity"/>
    <property type="evidence" value="ECO:0007669"/>
    <property type="project" value="UniProtKB-EC"/>
</dbReference>
<evidence type="ECO:0000256" key="6">
    <source>
        <dbReference type="ARBA" id="ARBA00023002"/>
    </source>
</evidence>
<reference evidence="11 12" key="1">
    <citation type="submission" date="2016-11" db="EMBL/GenBank/DDBJ databases">
        <authorList>
            <person name="Jaros S."/>
            <person name="Januszkiewicz K."/>
            <person name="Wedrychowicz H."/>
        </authorList>
    </citation>
    <scope>NUCLEOTIDE SEQUENCE [LARGE SCALE GENOMIC DNA]</scope>
    <source>
        <strain evidence="11 12">CGMCC 1.6102</strain>
    </source>
</reference>
<accession>A0A1M7QRD4</accession>
<dbReference type="GO" id="GO:0046654">
    <property type="term" value="P:tetrahydrofolate biosynthetic process"/>
    <property type="evidence" value="ECO:0007669"/>
    <property type="project" value="UniProtKB-UniPathway"/>
</dbReference>
<dbReference type="InterPro" id="IPR001796">
    <property type="entry name" value="DHFR_dom"/>
</dbReference>
<dbReference type="PROSITE" id="PS00075">
    <property type="entry name" value="DHFR_1"/>
    <property type="match status" value="1"/>
</dbReference>
<dbReference type="Proteomes" id="UP000184513">
    <property type="component" value="Unassembled WGS sequence"/>
</dbReference>
<feature type="domain" description="DHFR" evidence="10">
    <location>
        <begin position="2"/>
        <end position="163"/>
    </location>
</feature>
<dbReference type="SUPFAM" id="SSF53597">
    <property type="entry name" value="Dihydrofolate reductase-like"/>
    <property type="match status" value="1"/>
</dbReference>
<keyword evidence="4 8" id="KW-0554">One-carbon metabolism</keyword>
<evidence type="ECO:0000256" key="2">
    <source>
        <dbReference type="ARBA" id="ARBA00009539"/>
    </source>
</evidence>
<comment type="pathway">
    <text evidence="1 8">Cofactor biosynthesis; tetrahydrofolate biosynthesis; 5,6,7,8-tetrahydrofolate from 7,8-dihydrofolate: step 1/1.</text>
</comment>
<comment type="catalytic activity">
    <reaction evidence="8">
        <text>(6S)-5,6,7,8-tetrahydrofolate + NADP(+) = 7,8-dihydrofolate + NADPH + H(+)</text>
        <dbReference type="Rhea" id="RHEA:15009"/>
        <dbReference type="ChEBI" id="CHEBI:15378"/>
        <dbReference type="ChEBI" id="CHEBI:57451"/>
        <dbReference type="ChEBI" id="CHEBI:57453"/>
        <dbReference type="ChEBI" id="CHEBI:57783"/>
        <dbReference type="ChEBI" id="CHEBI:58349"/>
        <dbReference type="EC" id="1.5.1.3"/>
    </reaction>
</comment>
<dbReference type="InterPro" id="IPR024072">
    <property type="entry name" value="DHFR-like_dom_sf"/>
</dbReference>
<name>A0A1M7QRD4_9BACT</name>
<dbReference type="GO" id="GO:0070401">
    <property type="term" value="F:NADP+ binding"/>
    <property type="evidence" value="ECO:0007669"/>
    <property type="project" value="UniProtKB-ARBA"/>
</dbReference>
<dbReference type="GO" id="GO:0046655">
    <property type="term" value="P:folic acid metabolic process"/>
    <property type="evidence" value="ECO:0007669"/>
    <property type="project" value="TreeGrafter"/>
</dbReference>
<dbReference type="GO" id="GO:0006730">
    <property type="term" value="P:one-carbon metabolic process"/>
    <property type="evidence" value="ECO:0007669"/>
    <property type="project" value="UniProtKB-KW"/>
</dbReference>
<evidence type="ECO:0000256" key="4">
    <source>
        <dbReference type="ARBA" id="ARBA00022563"/>
    </source>
</evidence>
<dbReference type="EC" id="1.5.1.3" evidence="3 8"/>
<evidence type="ECO:0000259" key="10">
    <source>
        <dbReference type="PROSITE" id="PS51330"/>
    </source>
</evidence>
<dbReference type="PANTHER" id="PTHR48069:SF3">
    <property type="entry name" value="DIHYDROFOLATE REDUCTASE"/>
    <property type="match status" value="1"/>
</dbReference>
<organism evidence="11 12">
    <name type="scientific">Cyclobacterium lianum</name>
    <dbReference type="NCBI Taxonomy" id="388280"/>
    <lineage>
        <taxon>Bacteria</taxon>
        <taxon>Pseudomonadati</taxon>
        <taxon>Bacteroidota</taxon>
        <taxon>Cytophagia</taxon>
        <taxon>Cytophagales</taxon>
        <taxon>Cyclobacteriaceae</taxon>
        <taxon>Cyclobacterium</taxon>
    </lineage>
</organism>
<evidence type="ECO:0000256" key="7">
    <source>
        <dbReference type="ARBA" id="ARBA00025067"/>
    </source>
</evidence>
<protein>
    <recommendedName>
        <fullName evidence="3 8">Dihydrofolate reductase</fullName>
        <ecNumber evidence="3 8">1.5.1.3</ecNumber>
    </recommendedName>
</protein>
<dbReference type="CDD" id="cd00209">
    <property type="entry name" value="DHFR"/>
    <property type="match status" value="1"/>
</dbReference>
<dbReference type="UniPathway" id="UPA00077">
    <property type="reaction ID" value="UER00158"/>
</dbReference>
<dbReference type="AlphaFoldDB" id="A0A1M7QRD4"/>